<dbReference type="PANTHER" id="PTHR22760:SF1">
    <property type="entry name" value="DOL-P-MAN:MAN(7)GLCNAC(2)-PP-DOL ALPHA-1,6-MANNOSYLTRANSFERASE"/>
    <property type="match status" value="1"/>
</dbReference>
<feature type="transmembrane region" description="Helical" evidence="12">
    <location>
        <begin position="218"/>
        <end position="237"/>
    </location>
</feature>
<reference evidence="14 15" key="1">
    <citation type="submission" date="2017-03" db="EMBL/GenBank/DDBJ databases">
        <title>An alternative strategy for trypanosome survival in the mammalian bloodstream revealed through genome and transcriptome analysis of the ubiquitous bovine parasite Trypanosoma (Megatrypanum) theileri.</title>
        <authorList>
            <person name="Kelly S."/>
            <person name="Ivens A."/>
            <person name="Mott A."/>
            <person name="O'Neill E."/>
            <person name="Emms D."/>
            <person name="Macleod O."/>
            <person name="Voorheis P."/>
            <person name="Matthews J."/>
            <person name="Matthews K."/>
            <person name="Carrington M."/>
        </authorList>
    </citation>
    <scope>NUCLEOTIDE SEQUENCE [LARGE SCALE GENOMIC DNA]</scope>
    <source>
        <strain evidence="14">Edinburgh</strain>
    </source>
</reference>
<sequence length="719" mass="82511">MKFKSWHSFALFCVALLISEIMCPYTKVEESFGMQAMHDFLFCSSTACGDHISFPGVVPRSFFGPWLTVVFALLPFALIVKPITDVLLPWFLQNVIKSNSLIGSLALEVFVVEYPMLFSHLCRLVLGGLVCSALWYVGISIDMNERMFTNPTGRKEKRGGYLPSFLFFLLCTSQFHLVFYATRPLPNTYGLILCTFACGSALRKHYYRSIALLSFASAVFRCDVIVLLAPFALFLLIRRDITLLRGMMVGLSSVAVSLLCSVGMDSFLWGRWLWPESIVLFFNTAENQSWRWGRSPAHWYISYALPRAFLFSFPLLLLLMCLAWCPIQYWQRGRTAVQVLSTRVPSLAVWIDVSARYRVVLIPASIFIALYSALPHKELRFIMIVFPWFLAPLASAIAATWNTYTFDPSNGAIAQTSFKNRQIKETVGETNSKLPQNSKKTKSELPKNNHYGGKKLYFVLLFLIFYLLQLVTVGVSLYLSVHNYPGAQGLQRLHKEIEADIQNVSSCLHKRQLKESEKDTPITVFIDAYAAMTGVNRFQKKNYLHYLSNVNANNRDRGVYYSLQHRLIALLALPFVATRRILTNKDLATDRWSEYILSDVFGKEPDGVEMMNLTEVRAQNYNDLLGKINVRYIKDPTRFDEEHDIYNSEGLDYLLVRYSQRELHRQHGEFEEIFTTNTTDFNKLAKRWLSKLFPWRKPITNVSDGEGEGFLLGMRRRCL</sequence>
<dbReference type="RefSeq" id="XP_028881234.1">
    <property type="nucleotide sequence ID" value="XM_029027379.1"/>
</dbReference>
<keyword evidence="9 12" id="KW-0472">Membrane</keyword>
<dbReference type="GeneID" id="39987159"/>
<keyword evidence="5 14" id="KW-0808">Transferase</keyword>
<protein>
    <recommendedName>
        <fullName evidence="12">Mannosyltransferase</fullName>
        <ecNumber evidence="12">2.4.1.-</ecNumber>
    </recommendedName>
</protein>
<dbReference type="EC" id="2.4.1.-" evidence="12"/>
<dbReference type="AlphaFoldDB" id="A0A1X0NRI6"/>
<feature type="transmembrane region" description="Helical" evidence="12">
    <location>
        <begin position="63"/>
        <end position="80"/>
    </location>
</feature>
<organism evidence="14 15">
    <name type="scientific">Trypanosoma theileri</name>
    <dbReference type="NCBI Taxonomy" id="67003"/>
    <lineage>
        <taxon>Eukaryota</taxon>
        <taxon>Discoba</taxon>
        <taxon>Euglenozoa</taxon>
        <taxon>Kinetoplastea</taxon>
        <taxon>Metakinetoplastina</taxon>
        <taxon>Trypanosomatida</taxon>
        <taxon>Trypanosomatidae</taxon>
        <taxon>Trypanosoma</taxon>
    </lineage>
</organism>
<feature type="transmembrane region" description="Helical" evidence="12">
    <location>
        <begin position="308"/>
        <end position="330"/>
    </location>
</feature>
<proteinExistence type="inferred from homology"/>
<comment type="function">
    <text evidence="10">Mannosyltransferase that operates in the biosynthetic pathway of dolichol-linked oligosaccharides, the glycan precursors employed in protein asparagine (N)-glycosylation. The assembly of dolichol-linked oligosaccharides begins on the cytosolic side of the endoplasmic reticulum membrane and finishes in its lumen. The sequential addition of sugars to dolichol pyrophosphate produces dolichol-linked oligosaccharides containing fourteen sugars, including two GlcNAcs, nine mannoses and three glucoses. Once assembled, the oligosaccharide is transferred from the lipid to nascent proteins by oligosaccharyltransferases. In the lumen of the endoplasmic reticulum, adds the eighth mannose residue in an alpha-1,6 linkage onto Man(7)GlcNAc(2)-PP-dolichol to produce Man(8)GlcNAc(2)-PP-dolichol.</text>
</comment>
<evidence type="ECO:0000256" key="12">
    <source>
        <dbReference type="RuleBase" id="RU363075"/>
    </source>
</evidence>
<evidence type="ECO:0000256" key="13">
    <source>
        <dbReference type="SAM" id="SignalP"/>
    </source>
</evidence>
<dbReference type="Proteomes" id="UP000192257">
    <property type="component" value="Unassembled WGS sequence"/>
</dbReference>
<evidence type="ECO:0000256" key="8">
    <source>
        <dbReference type="ARBA" id="ARBA00022989"/>
    </source>
</evidence>
<feature type="transmembrane region" description="Helical" evidence="12">
    <location>
        <begin position="161"/>
        <end position="182"/>
    </location>
</feature>
<evidence type="ECO:0000313" key="15">
    <source>
        <dbReference type="Proteomes" id="UP000192257"/>
    </source>
</evidence>
<evidence type="ECO:0000256" key="4">
    <source>
        <dbReference type="ARBA" id="ARBA00022676"/>
    </source>
</evidence>
<name>A0A1X0NRI6_9TRYP</name>
<evidence type="ECO:0000256" key="3">
    <source>
        <dbReference type="ARBA" id="ARBA00007063"/>
    </source>
</evidence>
<comment type="similarity">
    <text evidence="3 12">Belongs to the glycosyltransferase 22 family.</text>
</comment>
<evidence type="ECO:0000256" key="11">
    <source>
        <dbReference type="ARBA" id="ARBA00048899"/>
    </source>
</evidence>
<feature type="transmembrane region" description="Helical" evidence="12">
    <location>
        <begin position="381"/>
        <end position="401"/>
    </location>
</feature>
<gene>
    <name evidence="14" type="ORF">TM35_000231390</name>
</gene>
<feature type="transmembrane region" description="Helical" evidence="12">
    <location>
        <begin position="456"/>
        <end position="479"/>
    </location>
</feature>
<dbReference type="STRING" id="67003.A0A1X0NRI6"/>
<comment type="catalytic activity">
    <reaction evidence="11">
        <text>an alpha-D-Man-(1-&gt;2)-alpha-D-Man-(1-&gt;2)-alpha-D-Man-(1-&gt;3)-[alpha-D-Man-(1-&gt;2)-alpha-D-Man-(1-&gt;3)-alpha-D-Man-(1-&gt;6)]-beta-D-Man-(1-&gt;4)-beta-D-GlcNAc-(1-&gt;4)-alpha-D-GlcNAc-diphospho-di-trans,poly-cis-dolichol + a di-trans,poly-cis-dolichyl beta-D-mannosyl phosphate = an alpha-D-Man-(1-&gt;2)-alpha-D-Man-(1-&gt;2)-alpha-D-Man-(1-&gt;3)-[alpha-D-Man-(1-&gt;2)-alpha-D-Man-(1-&gt;3)-[alpha-D-Man-(1-&gt;6)]-alpha-D-Man-(1-&gt;6)]-beta-D-Man-(1-&gt;4)-beta-D-GlcNAc-(1-&gt;4)-alpha-D-GlcNAc-diphospho-di-trans,poly-cis-dolichol + a di-trans,poly-cis-dolichyl phosphate + H(+)</text>
        <dbReference type="Rhea" id="RHEA:29535"/>
        <dbReference type="Rhea" id="RHEA-COMP:19498"/>
        <dbReference type="Rhea" id="RHEA-COMP:19501"/>
        <dbReference type="Rhea" id="RHEA-COMP:19518"/>
        <dbReference type="Rhea" id="RHEA-COMP:19519"/>
        <dbReference type="ChEBI" id="CHEBI:15378"/>
        <dbReference type="ChEBI" id="CHEBI:57683"/>
        <dbReference type="ChEBI" id="CHEBI:58211"/>
        <dbReference type="ChEBI" id="CHEBI:132517"/>
        <dbReference type="ChEBI" id="CHEBI:132519"/>
        <dbReference type="EC" id="2.4.1.260"/>
    </reaction>
    <physiologicalReaction direction="left-to-right" evidence="11">
        <dbReference type="Rhea" id="RHEA:29536"/>
    </physiologicalReaction>
</comment>
<dbReference type="GO" id="GO:0005789">
    <property type="term" value="C:endoplasmic reticulum membrane"/>
    <property type="evidence" value="ECO:0007669"/>
    <property type="project" value="UniProtKB-SubCell"/>
</dbReference>
<dbReference type="UniPathway" id="UPA00378"/>
<keyword evidence="13" id="KW-0732">Signal</keyword>
<feature type="transmembrane region" description="Helical" evidence="12">
    <location>
        <begin position="243"/>
        <end position="264"/>
    </location>
</feature>
<keyword evidence="8 12" id="KW-1133">Transmembrane helix</keyword>
<accession>A0A1X0NRI6</accession>
<feature type="signal peptide" evidence="13">
    <location>
        <begin position="1"/>
        <end position="28"/>
    </location>
</feature>
<evidence type="ECO:0000256" key="10">
    <source>
        <dbReference type="ARBA" id="ARBA00044721"/>
    </source>
</evidence>
<dbReference type="OrthoDB" id="19039at2759"/>
<evidence type="ECO:0000256" key="9">
    <source>
        <dbReference type="ARBA" id="ARBA00023136"/>
    </source>
</evidence>
<evidence type="ECO:0000256" key="5">
    <source>
        <dbReference type="ARBA" id="ARBA00022679"/>
    </source>
</evidence>
<evidence type="ECO:0000256" key="2">
    <source>
        <dbReference type="ARBA" id="ARBA00004922"/>
    </source>
</evidence>
<dbReference type="InterPro" id="IPR005599">
    <property type="entry name" value="GPI_mannosylTrfase"/>
</dbReference>
<keyword evidence="15" id="KW-1185">Reference proteome</keyword>
<keyword evidence="4 12" id="KW-0328">Glycosyltransferase</keyword>
<dbReference type="EMBL" id="NBCO01000023">
    <property type="protein sequence ID" value="ORC87168.1"/>
    <property type="molecule type" value="Genomic_DNA"/>
</dbReference>
<feature type="transmembrane region" description="Helical" evidence="12">
    <location>
        <begin position="355"/>
        <end position="374"/>
    </location>
</feature>
<evidence type="ECO:0000256" key="6">
    <source>
        <dbReference type="ARBA" id="ARBA00022692"/>
    </source>
</evidence>
<feature type="chain" id="PRO_5012303963" description="Mannosyltransferase" evidence="13">
    <location>
        <begin position="29"/>
        <end position="719"/>
    </location>
</feature>
<evidence type="ECO:0000313" key="14">
    <source>
        <dbReference type="EMBL" id="ORC87168.1"/>
    </source>
</evidence>
<comment type="subcellular location">
    <subcellularLocation>
        <location evidence="1 12">Endoplasmic reticulum membrane</location>
        <topology evidence="1 12">Multi-pass membrane protein</topology>
    </subcellularLocation>
</comment>
<keyword evidence="7 12" id="KW-0256">Endoplasmic reticulum</keyword>
<keyword evidence="6 12" id="KW-0812">Transmembrane</keyword>
<dbReference type="GO" id="GO:0052917">
    <property type="term" value="F:dol-P-Man:Man(7)GlcNAc(2)-PP-Dol alpha-1,6-mannosyltransferase activity"/>
    <property type="evidence" value="ECO:0007669"/>
    <property type="project" value="UniProtKB-EC"/>
</dbReference>
<evidence type="ECO:0000256" key="7">
    <source>
        <dbReference type="ARBA" id="ARBA00022824"/>
    </source>
</evidence>
<comment type="caution">
    <text evidence="14">The sequence shown here is derived from an EMBL/GenBank/DDBJ whole genome shotgun (WGS) entry which is preliminary data.</text>
</comment>
<dbReference type="PANTHER" id="PTHR22760">
    <property type="entry name" value="GLYCOSYLTRANSFERASE"/>
    <property type="match status" value="1"/>
</dbReference>
<evidence type="ECO:0000256" key="1">
    <source>
        <dbReference type="ARBA" id="ARBA00004477"/>
    </source>
</evidence>
<comment type="pathway">
    <text evidence="2">Protein modification; protein glycosylation.</text>
</comment>
<dbReference type="GO" id="GO:0006487">
    <property type="term" value="P:protein N-linked glycosylation"/>
    <property type="evidence" value="ECO:0007669"/>
    <property type="project" value="TreeGrafter"/>
</dbReference>
<dbReference type="Pfam" id="PF03901">
    <property type="entry name" value="Glyco_transf_22"/>
    <property type="match status" value="1"/>
</dbReference>
<dbReference type="VEuPathDB" id="TriTrypDB:TM35_000231390"/>
<feature type="transmembrane region" description="Helical" evidence="12">
    <location>
        <begin position="124"/>
        <end position="141"/>
    </location>
</feature>